<reference evidence="2 3" key="1">
    <citation type="journal article" date="2006" name="Science">
        <title>The genome of black cottonwood, Populus trichocarpa (Torr. &amp; Gray).</title>
        <authorList>
            <person name="Tuskan G.A."/>
            <person name="Difazio S."/>
            <person name="Jansson S."/>
            <person name="Bohlmann J."/>
            <person name="Grigoriev I."/>
            <person name="Hellsten U."/>
            <person name="Putnam N."/>
            <person name="Ralph S."/>
            <person name="Rombauts S."/>
            <person name="Salamov A."/>
            <person name="Schein J."/>
            <person name="Sterck L."/>
            <person name="Aerts A."/>
            <person name="Bhalerao R.R."/>
            <person name="Bhalerao R.P."/>
            <person name="Blaudez D."/>
            <person name="Boerjan W."/>
            <person name="Brun A."/>
            <person name="Brunner A."/>
            <person name="Busov V."/>
            <person name="Campbell M."/>
            <person name="Carlson J."/>
            <person name="Chalot M."/>
            <person name="Chapman J."/>
            <person name="Chen G.L."/>
            <person name="Cooper D."/>
            <person name="Coutinho P.M."/>
            <person name="Couturier J."/>
            <person name="Covert S."/>
            <person name="Cronk Q."/>
            <person name="Cunningham R."/>
            <person name="Davis J."/>
            <person name="Degroeve S."/>
            <person name="Dejardin A."/>
            <person name="Depamphilis C."/>
            <person name="Detter J."/>
            <person name="Dirks B."/>
            <person name="Dubchak I."/>
            <person name="Duplessis S."/>
            <person name="Ehlting J."/>
            <person name="Ellis B."/>
            <person name="Gendler K."/>
            <person name="Goodstein D."/>
            <person name="Gribskov M."/>
            <person name="Grimwood J."/>
            <person name="Groover A."/>
            <person name="Gunter L."/>
            <person name="Hamberger B."/>
            <person name="Heinze B."/>
            <person name="Helariutta Y."/>
            <person name="Henrissat B."/>
            <person name="Holligan D."/>
            <person name="Holt R."/>
            <person name="Huang W."/>
            <person name="Islam-Faridi N."/>
            <person name="Jones S."/>
            <person name="Jones-Rhoades M."/>
            <person name="Jorgensen R."/>
            <person name="Joshi C."/>
            <person name="Kangasjarvi J."/>
            <person name="Karlsson J."/>
            <person name="Kelleher C."/>
            <person name="Kirkpatrick R."/>
            <person name="Kirst M."/>
            <person name="Kohler A."/>
            <person name="Kalluri U."/>
            <person name="Larimer F."/>
            <person name="Leebens-Mack J."/>
            <person name="Leple J.C."/>
            <person name="Locascio P."/>
            <person name="Lou Y."/>
            <person name="Lucas S."/>
            <person name="Martin F."/>
            <person name="Montanini B."/>
            <person name="Napoli C."/>
            <person name="Nelson D.R."/>
            <person name="Nelson C."/>
            <person name="Nieminen K."/>
            <person name="Nilsson O."/>
            <person name="Pereda V."/>
            <person name="Peter G."/>
            <person name="Philippe R."/>
            <person name="Pilate G."/>
            <person name="Poliakov A."/>
            <person name="Razumovskaya J."/>
            <person name="Richardson P."/>
            <person name="Rinaldi C."/>
            <person name="Ritland K."/>
            <person name="Rouze P."/>
            <person name="Ryaboy D."/>
            <person name="Schmutz J."/>
            <person name="Schrader J."/>
            <person name="Segerman B."/>
            <person name="Shin H."/>
            <person name="Siddiqui A."/>
            <person name="Sterky F."/>
            <person name="Terry A."/>
            <person name="Tsai C.J."/>
            <person name="Uberbacher E."/>
            <person name="Unneberg P."/>
            <person name="Vahala J."/>
            <person name="Wall K."/>
            <person name="Wessler S."/>
            <person name="Yang G."/>
            <person name="Yin T."/>
            <person name="Douglas C."/>
            <person name="Marra M."/>
            <person name="Sandberg G."/>
            <person name="Van de Peer Y."/>
            <person name="Rokhsar D."/>
        </authorList>
    </citation>
    <scope>NUCLEOTIDE SEQUENCE [LARGE SCALE GENOMIC DNA]</scope>
    <source>
        <strain evidence="3">cv. Nisqually</strain>
    </source>
</reference>
<sequence length="187" mass="21397">MDGSDTHDKASWTKAMFHMFSFKEQTRLSLIKAQLKNKWDGIKKDWRAWKKLITETGVGWSTELGTISSTDEWWKEKIQEMRGAKKFRHVDIKPSLCANNMVGGSNVANSSSNPSSAKRKERAQLLLEIKKKKKGCSIEEVMEELHSIDEVNFGSALYTFATKLFCVRSKREMSVAMGSIDRKISWL</sequence>
<accession>B9H5B8</accession>
<evidence type="ECO:0000259" key="1">
    <source>
        <dbReference type="Pfam" id="PF12776"/>
    </source>
</evidence>
<evidence type="ECO:0000313" key="3">
    <source>
        <dbReference type="Proteomes" id="UP000006729"/>
    </source>
</evidence>
<protein>
    <recommendedName>
        <fullName evidence="1">Myb/SANT-like domain-containing protein</fullName>
    </recommendedName>
</protein>
<dbReference type="EMBL" id="CM009294">
    <property type="protein sequence ID" value="PNT36716.1"/>
    <property type="molecule type" value="Genomic_DNA"/>
</dbReference>
<dbReference type="HOGENOM" id="CLU_060020_2_0_1"/>
<name>B9H5B8_POPTR</name>
<feature type="domain" description="Myb/SANT-like" evidence="1">
    <location>
        <begin position="8"/>
        <end position="76"/>
    </location>
</feature>
<keyword evidence="3" id="KW-1185">Reference proteome</keyword>
<gene>
    <name evidence="2" type="ORF">POPTR_005G144300</name>
</gene>
<proteinExistence type="predicted"/>
<dbReference type="InParanoid" id="B9H5B8"/>
<dbReference type="PANTHER" id="PTHR31704">
    <property type="entry name" value="MYB/SANT-LIKE DNA-BINDING DOMAIN PROTEIN-RELATED"/>
    <property type="match status" value="1"/>
</dbReference>
<dbReference type="Proteomes" id="UP000006729">
    <property type="component" value="Chromosome 5"/>
</dbReference>
<dbReference type="AlphaFoldDB" id="B9H5B8"/>
<dbReference type="InterPro" id="IPR024752">
    <property type="entry name" value="Myb/SANT-like_dom"/>
</dbReference>
<dbReference type="Pfam" id="PF12776">
    <property type="entry name" value="Myb_DNA-bind_3"/>
    <property type="match status" value="1"/>
</dbReference>
<dbReference type="STRING" id="3694.B9H5B8"/>
<evidence type="ECO:0000313" key="2">
    <source>
        <dbReference type="EMBL" id="PNT36716.1"/>
    </source>
</evidence>
<dbReference type="PANTHER" id="PTHR31704:SF37">
    <property type="entry name" value="HEAT SHOCK PROTEIN"/>
    <property type="match status" value="1"/>
</dbReference>
<organism evidence="2 3">
    <name type="scientific">Populus trichocarpa</name>
    <name type="common">Western balsam poplar</name>
    <name type="synonym">Populus balsamifera subsp. trichocarpa</name>
    <dbReference type="NCBI Taxonomy" id="3694"/>
    <lineage>
        <taxon>Eukaryota</taxon>
        <taxon>Viridiplantae</taxon>
        <taxon>Streptophyta</taxon>
        <taxon>Embryophyta</taxon>
        <taxon>Tracheophyta</taxon>
        <taxon>Spermatophyta</taxon>
        <taxon>Magnoliopsida</taxon>
        <taxon>eudicotyledons</taxon>
        <taxon>Gunneridae</taxon>
        <taxon>Pentapetalae</taxon>
        <taxon>rosids</taxon>
        <taxon>fabids</taxon>
        <taxon>Malpighiales</taxon>
        <taxon>Salicaceae</taxon>
        <taxon>Saliceae</taxon>
        <taxon>Populus</taxon>
    </lineage>
</organism>